<comment type="caution">
    <text evidence="3">The sequence shown here is derived from an EMBL/GenBank/DDBJ whole genome shotgun (WGS) entry which is preliminary data.</text>
</comment>
<evidence type="ECO:0000313" key="3">
    <source>
        <dbReference type="EMBL" id="RYR61439.1"/>
    </source>
</evidence>
<keyword evidence="4" id="KW-1185">Reference proteome</keyword>
<reference evidence="3 4" key="1">
    <citation type="submission" date="2019-01" db="EMBL/GenBank/DDBJ databases">
        <title>Sequencing of cultivated peanut Arachis hypogaea provides insights into genome evolution and oil improvement.</title>
        <authorList>
            <person name="Chen X."/>
        </authorList>
    </citation>
    <scope>NUCLEOTIDE SEQUENCE [LARGE SCALE GENOMIC DNA]</scope>
    <source>
        <strain evidence="4">cv. Fuhuasheng</strain>
        <tissue evidence="3">Leaves</tissue>
    </source>
</reference>
<gene>
    <name evidence="3" type="ORF">Ahy_A04g018615</name>
</gene>
<evidence type="ECO:0000313" key="4">
    <source>
        <dbReference type="Proteomes" id="UP000289738"/>
    </source>
</evidence>
<sequence length="389" mass="44931">MICANGVIVCMEAKLYDEVNRGAGVQEDASGRTHSKGNETLTRDDNAHSCDKGVEGEVIEYGDVLMLTEANMMRKVFCTDEVAYEFYMRYGKCHGFVISKGNSGKDDEGRVIRRRFFYDKARLRQRKHYERLDTEKDHRSEMCTNCDAKLSILWDEVNEIWRVRQVILDHNHDLTPIRMVHMINNFRKMNTSAKAHINGMQAHVIPTSKILGYIAGQAKEEFEAKWHTTVEEYGLDDSFWAKETYDKWRIWVSVQLTLLQRFNGPRLWCAQSNNKAFQHEHVMVILSILVLKRWHKDAMSSDNNGKAITGEWSERKFLLRHGALHSTSQWFSFVAARSPTLFYTAMNGIQALFQQIKVRCDLKGPLAKAKESCEVKDVVKTKGAPRLRN</sequence>
<protein>
    <recommendedName>
        <fullName evidence="2">FAR1 domain-containing protein</fullName>
    </recommendedName>
</protein>
<feature type="region of interest" description="Disordered" evidence="1">
    <location>
        <begin position="27"/>
        <end position="49"/>
    </location>
</feature>
<feature type="domain" description="FAR1" evidence="2">
    <location>
        <begin position="85"/>
        <end position="175"/>
    </location>
</feature>
<accession>A0A445DE37</accession>
<dbReference type="AlphaFoldDB" id="A0A445DE37"/>
<proteinExistence type="predicted"/>
<dbReference type="PANTHER" id="PTHR47718">
    <property type="entry name" value="OS01G0519700 PROTEIN"/>
    <property type="match status" value="1"/>
</dbReference>
<dbReference type="EMBL" id="SDMP01000004">
    <property type="protein sequence ID" value="RYR61439.1"/>
    <property type="molecule type" value="Genomic_DNA"/>
</dbReference>
<dbReference type="Proteomes" id="UP000289738">
    <property type="component" value="Chromosome A04"/>
</dbReference>
<evidence type="ECO:0000256" key="1">
    <source>
        <dbReference type="SAM" id="MobiDB-lite"/>
    </source>
</evidence>
<name>A0A445DE37_ARAHY</name>
<organism evidence="3 4">
    <name type="scientific">Arachis hypogaea</name>
    <name type="common">Peanut</name>
    <dbReference type="NCBI Taxonomy" id="3818"/>
    <lineage>
        <taxon>Eukaryota</taxon>
        <taxon>Viridiplantae</taxon>
        <taxon>Streptophyta</taxon>
        <taxon>Embryophyta</taxon>
        <taxon>Tracheophyta</taxon>
        <taxon>Spermatophyta</taxon>
        <taxon>Magnoliopsida</taxon>
        <taxon>eudicotyledons</taxon>
        <taxon>Gunneridae</taxon>
        <taxon>Pentapetalae</taxon>
        <taxon>rosids</taxon>
        <taxon>fabids</taxon>
        <taxon>Fabales</taxon>
        <taxon>Fabaceae</taxon>
        <taxon>Papilionoideae</taxon>
        <taxon>50 kb inversion clade</taxon>
        <taxon>dalbergioids sensu lato</taxon>
        <taxon>Dalbergieae</taxon>
        <taxon>Pterocarpus clade</taxon>
        <taxon>Arachis</taxon>
    </lineage>
</organism>
<dbReference type="Pfam" id="PF03101">
    <property type="entry name" value="FAR1"/>
    <property type="match status" value="1"/>
</dbReference>
<evidence type="ECO:0000259" key="2">
    <source>
        <dbReference type="Pfam" id="PF03101"/>
    </source>
</evidence>
<dbReference type="PANTHER" id="PTHR47718:SF15">
    <property type="entry name" value="PROTEIN FAR1-RELATED SEQUENCE 5-LIKE"/>
    <property type="match status" value="1"/>
</dbReference>
<dbReference type="InterPro" id="IPR004330">
    <property type="entry name" value="FAR1_DNA_bnd_dom"/>
</dbReference>